<dbReference type="InterPro" id="IPR002791">
    <property type="entry name" value="ARMT1-like_metal-bd"/>
</dbReference>
<reference evidence="10" key="1">
    <citation type="journal article" date="2012" name="Science">
        <title>The Paleozoic origin of enzymatic lignin decomposition reconstructed from 31 fungal genomes.</title>
        <authorList>
            <person name="Floudas D."/>
            <person name="Binder M."/>
            <person name="Riley R."/>
            <person name="Barry K."/>
            <person name="Blanchette R.A."/>
            <person name="Henrissat B."/>
            <person name="Martinez A.T."/>
            <person name="Otillar R."/>
            <person name="Spatafora J.W."/>
            <person name="Yadav J.S."/>
            <person name="Aerts A."/>
            <person name="Benoit I."/>
            <person name="Boyd A."/>
            <person name="Carlson A."/>
            <person name="Copeland A."/>
            <person name="Coutinho P.M."/>
            <person name="de Vries R.P."/>
            <person name="Ferreira P."/>
            <person name="Findley K."/>
            <person name="Foster B."/>
            <person name="Gaskell J."/>
            <person name="Glotzer D."/>
            <person name="Gorecki P."/>
            <person name="Heitman J."/>
            <person name="Hesse C."/>
            <person name="Hori C."/>
            <person name="Igarashi K."/>
            <person name="Jurgens J.A."/>
            <person name="Kallen N."/>
            <person name="Kersten P."/>
            <person name="Kohler A."/>
            <person name="Kuees U."/>
            <person name="Kumar T.K.A."/>
            <person name="Kuo A."/>
            <person name="LaButti K."/>
            <person name="Larrondo L.F."/>
            <person name="Lindquist E."/>
            <person name="Ling A."/>
            <person name="Lombard V."/>
            <person name="Lucas S."/>
            <person name="Lundell T."/>
            <person name="Martin R."/>
            <person name="McLaughlin D.J."/>
            <person name="Morgenstern I."/>
            <person name="Morin E."/>
            <person name="Murat C."/>
            <person name="Nagy L.G."/>
            <person name="Nolan M."/>
            <person name="Ohm R.A."/>
            <person name="Patyshakuliyeva A."/>
            <person name="Rokas A."/>
            <person name="Ruiz-Duenas F.J."/>
            <person name="Sabat G."/>
            <person name="Salamov A."/>
            <person name="Samejima M."/>
            <person name="Schmutz J."/>
            <person name="Slot J.C."/>
            <person name="St John F."/>
            <person name="Stenlid J."/>
            <person name="Sun H."/>
            <person name="Sun S."/>
            <person name="Syed K."/>
            <person name="Tsang A."/>
            <person name="Wiebenga A."/>
            <person name="Young D."/>
            <person name="Pisabarro A."/>
            <person name="Eastwood D.C."/>
            <person name="Martin F."/>
            <person name="Cullen D."/>
            <person name="Grigoriev I.V."/>
            <person name="Hibbett D.S."/>
        </authorList>
    </citation>
    <scope>NUCLEOTIDE SEQUENCE [LARGE SCALE GENOMIC DNA]</scope>
    <source>
        <strain evidence="10">RWD-64-598 SS2</strain>
    </source>
</reference>
<gene>
    <name evidence="9" type="ORF">CONPUDRAFT_168507</name>
</gene>
<dbReference type="InterPro" id="IPR039763">
    <property type="entry name" value="ARMT1"/>
</dbReference>
<dbReference type="EC" id="3.1.3.-" evidence="7"/>
<dbReference type="Proteomes" id="UP000053558">
    <property type="component" value="Unassembled WGS sequence"/>
</dbReference>
<evidence type="ECO:0000256" key="2">
    <source>
        <dbReference type="ARBA" id="ARBA00009519"/>
    </source>
</evidence>
<proteinExistence type="inferred from homology"/>
<comment type="function">
    <text evidence="7">Metal-dependent phosphatase that shows phosphatase activity against several substrates, including fructose-1-phosphate and fructose-6-phosphate. Its preference for fructose-1-phosphate, a strong glycating agent that causes DNA damage rather than a canonical yeast metabolite, suggests a damage-control function in hexose phosphate metabolism.</text>
</comment>
<dbReference type="EMBL" id="JH711585">
    <property type="protein sequence ID" value="EIW76695.1"/>
    <property type="molecule type" value="Genomic_DNA"/>
</dbReference>
<name>A0A5M3MDJ8_CONPW</name>
<dbReference type="PANTHER" id="PTHR12260">
    <property type="entry name" value="DAMAGE-CONTROL PHOSPHATASE ARMT1"/>
    <property type="match status" value="1"/>
</dbReference>
<dbReference type="SUPFAM" id="SSF111321">
    <property type="entry name" value="AF1104-like"/>
    <property type="match status" value="1"/>
</dbReference>
<dbReference type="GO" id="GO:0103026">
    <property type="term" value="F:fructose-1-phosphatase activity"/>
    <property type="evidence" value="ECO:0007669"/>
    <property type="project" value="RHEA"/>
</dbReference>
<accession>A0A5M3MDJ8</accession>
<organism evidence="9 10">
    <name type="scientific">Coniophora puteana (strain RWD-64-598)</name>
    <name type="common">Brown rot fungus</name>
    <dbReference type="NCBI Taxonomy" id="741705"/>
    <lineage>
        <taxon>Eukaryota</taxon>
        <taxon>Fungi</taxon>
        <taxon>Dikarya</taxon>
        <taxon>Basidiomycota</taxon>
        <taxon>Agaricomycotina</taxon>
        <taxon>Agaricomycetes</taxon>
        <taxon>Agaricomycetidae</taxon>
        <taxon>Boletales</taxon>
        <taxon>Coniophorineae</taxon>
        <taxon>Coniophoraceae</taxon>
        <taxon>Coniophora</taxon>
    </lineage>
</organism>
<dbReference type="GO" id="GO:0046872">
    <property type="term" value="F:metal ion binding"/>
    <property type="evidence" value="ECO:0007669"/>
    <property type="project" value="UniProtKB-UniRule"/>
</dbReference>
<sequence length="428" mass="49625">MTIEIQNSSEKAPQNITENINEGKKIIETISRLKYEMARDYPLEKVPEDGDMYVAEYNADLERLAQSSRNTWFTAPWLFAECHLYRLLRSYFNQTKHWRGFDPFFAQKNETFKNSGAAVFQIASTMDQIEKEKDILKNDPEKLQALYREMIQMCLWGNATDLSLLTHMSHEDIERLQTVGKEAQQARKEFILLDNQDEAWEHISKLKGGRCDIVLDNSGFELFTDFVLADFFVTYTPYFSKIIFHPKLMPWFVSDVNPADFDETIKSMEADAFFAHAPSLEAKENLARMVSRWKKYIEDGTFTLATRMRDSNEDFIQMTKYWTAPWPYWNMEAQGPKAWDWLSKSELVIFKGDLNYRKLTGDTQWPVSTPFKDAIGPLAGSFPILSLRTNKADVAVGVSEEVARALDEKGERWRVSGKYALVSFLGRD</sequence>
<feature type="domain" description="Damage-control phosphatase ARMT1-like metal-binding" evidence="8">
    <location>
        <begin position="13"/>
        <end position="402"/>
    </location>
</feature>
<comment type="catalytic activity">
    <reaction evidence="6 7">
        <text>beta-D-fructose 6-phosphate = dihydroxyacetone + D-glyceraldehyde 3-phosphate</text>
        <dbReference type="Rhea" id="RHEA:28002"/>
        <dbReference type="ChEBI" id="CHEBI:16016"/>
        <dbReference type="ChEBI" id="CHEBI:57634"/>
        <dbReference type="ChEBI" id="CHEBI:59776"/>
    </reaction>
</comment>
<dbReference type="RefSeq" id="XP_007773071.1">
    <property type="nucleotide sequence ID" value="XM_007774881.1"/>
</dbReference>
<evidence type="ECO:0000256" key="6">
    <source>
        <dbReference type="ARBA" id="ARBA00048809"/>
    </source>
</evidence>
<evidence type="ECO:0000256" key="7">
    <source>
        <dbReference type="RuleBase" id="RU367030"/>
    </source>
</evidence>
<dbReference type="GeneID" id="19206011"/>
<evidence type="ECO:0000256" key="3">
    <source>
        <dbReference type="ARBA" id="ARBA00022723"/>
    </source>
</evidence>
<comment type="domain">
    <text evidence="7">Subfamily III proteins have a conserved RTxK motif about 40-50 residues from the C-terminus; the threonine may be replaced by serine or cysteine.</text>
</comment>
<dbReference type="PANTHER" id="PTHR12260:SF6">
    <property type="entry name" value="DAMAGE-CONTROL PHOSPHATASE ARMT1"/>
    <property type="match status" value="1"/>
</dbReference>
<evidence type="ECO:0000256" key="5">
    <source>
        <dbReference type="ARBA" id="ARBA00023211"/>
    </source>
</evidence>
<evidence type="ECO:0000256" key="1">
    <source>
        <dbReference type="ARBA" id="ARBA00001326"/>
    </source>
</evidence>
<comment type="cofactor">
    <cofactor evidence="7">
        <name>Mn(2+)</name>
        <dbReference type="ChEBI" id="CHEBI:29035"/>
    </cofactor>
    <cofactor evidence="7">
        <name>Ni(2+)</name>
        <dbReference type="ChEBI" id="CHEBI:49786"/>
    </cofactor>
</comment>
<keyword evidence="3 7" id="KW-0479">Metal-binding</keyword>
<evidence type="ECO:0000259" key="8">
    <source>
        <dbReference type="Pfam" id="PF01937"/>
    </source>
</evidence>
<dbReference type="OrthoDB" id="541375at2759"/>
<dbReference type="InterPro" id="IPR036075">
    <property type="entry name" value="ARMT-1-like_metal-bd_sf"/>
</dbReference>
<evidence type="ECO:0000313" key="9">
    <source>
        <dbReference type="EMBL" id="EIW76695.1"/>
    </source>
</evidence>
<dbReference type="GO" id="GO:0005634">
    <property type="term" value="C:nucleus"/>
    <property type="evidence" value="ECO:0007669"/>
    <property type="project" value="TreeGrafter"/>
</dbReference>
<keyword evidence="10" id="KW-1185">Reference proteome</keyword>
<dbReference type="OMA" id="FSTCWLY"/>
<evidence type="ECO:0000256" key="4">
    <source>
        <dbReference type="ARBA" id="ARBA00022801"/>
    </source>
</evidence>
<dbReference type="Gene3D" id="3.40.50.10880">
    <property type="entry name" value="Uncharacterised protein PF01937, DUF89, domain 3"/>
    <property type="match status" value="1"/>
</dbReference>
<dbReference type="KEGG" id="cput:CONPUDRAFT_168507"/>
<keyword evidence="4 7" id="KW-0378">Hydrolase</keyword>
<comment type="caution">
    <text evidence="9">The sequence shown here is derived from an EMBL/GenBank/DDBJ whole genome shotgun (WGS) entry which is preliminary data.</text>
</comment>
<dbReference type="GO" id="GO:0006974">
    <property type="term" value="P:DNA damage response"/>
    <property type="evidence" value="ECO:0007669"/>
    <property type="project" value="TreeGrafter"/>
</dbReference>
<evidence type="ECO:0000313" key="10">
    <source>
        <dbReference type="Proteomes" id="UP000053558"/>
    </source>
</evidence>
<dbReference type="Pfam" id="PF01937">
    <property type="entry name" value="ARMT1-like_dom"/>
    <property type="match status" value="1"/>
</dbReference>
<protein>
    <recommendedName>
        <fullName evidence="7">Sugar phosphate phosphatase</fullName>
        <ecNumber evidence="7">3.1.3.-</ecNumber>
    </recommendedName>
</protein>
<keyword evidence="5 7" id="KW-0464">Manganese</keyword>
<comment type="catalytic activity">
    <reaction evidence="1 7">
        <text>beta-D-fructose 1-phosphate + H2O = D-fructose + phosphate</text>
        <dbReference type="Rhea" id="RHEA:35603"/>
        <dbReference type="ChEBI" id="CHEBI:15377"/>
        <dbReference type="ChEBI" id="CHEBI:37721"/>
        <dbReference type="ChEBI" id="CHEBI:43474"/>
        <dbReference type="ChEBI" id="CHEBI:138881"/>
    </reaction>
</comment>
<dbReference type="GO" id="GO:0097023">
    <property type="term" value="F:fructose 6-phosphate aldolase activity"/>
    <property type="evidence" value="ECO:0007669"/>
    <property type="project" value="RHEA"/>
</dbReference>
<dbReference type="AlphaFoldDB" id="A0A5M3MDJ8"/>
<dbReference type="Gene3D" id="1.20.930.60">
    <property type="match status" value="1"/>
</dbReference>
<comment type="similarity">
    <text evidence="2 7">Belongs to the damage-control phosphatase family. Sugar phosphate phosphatase III subfamily.</text>
</comment>